<dbReference type="InterPro" id="IPR050807">
    <property type="entry name" value="TransReg_Diox_bact_type"/>
</dbReference>
<dbReference type="CDD" id="cd02209">
    <property type="entry name" value="cupin_XRE_C"/>
    <property type="match status" value="1"/>
</dbReference>
<evidence type="ECO:0000313" key="4">
    <source>
        <dbReference type="Proteomes" id="UP000825009"/>
    </source>
</evidence>
<dbReference type="GO" id="GO:0005829">
    <property type="term" value="C:cytosol"/>
    <property type="evidence" value="ECO:0007669"/>
    <property type="project" value="TreeGrafter"/>
</dbReference>
<accession>A0A8F6TU12</accession>
<keyword evidence="1" id="KW-0238">DNA-binding</keyword>
<dbReference type="AlphaFoldDB" id="A0A8F6TU12"/>
<proteinExistence type="predicted"/>
<name>A0A8F6TU12_9RHOB</name>
<dbReference type="Proteomes" id="UP000825009">
    <property type="component" value="Chromosome"/>
</dbReference>
<gene>
    <name evidence="3" type="ORF">KYE46_09370</name>
</gene>
<dbReference type="PANTHER" id="PTHR46797">
    <property type="entry name" value="HTH-TYPE TRANSCRIPTIONAL REGULATOR"/>
    <property type="match status" value="1"/>
</dbReference>
<sequence>MTDRAEITARLASRLKEERAAKGLSLDALAKLSGVSRSMLSQIERGESSPTVASLWNLTRALAVDFASLLDDEAEPRTPIREVVHADNTPVIRNREAGCEIRILSAPEDVGATEVYDIRFDAGAALESAPHKAGCVEHLTVLEGALLVVSDEARASVQTGDTVRYAADVEHAIRAEAAARALLIVKNA</sequence>
<evidence type="ECO:0000256" key="1">
    <source>
        <dbReference type="ARBA" id="ARBA00023125"/>
    </source>
</evidence>
<dbReference type="EMBL" id="CP079194">
    <property type="protein sequence ID" value="QXT38164.1"/>
    <property type="molecule type" value="Genomic_DNA"/>
</dbReference>
<dbReference type="RefSeq" id="WP_219000361.1">
    <property type="nucleotide sequence ID" value="NZ_CP079194.1"/>
</dbReference>
<evidence type="ECO:0000259" key="2">
    <source>
        <dbReference type="PROSITE" id="PS50943"/>
    </source>
</evidence>
<dbReference type="GO" id="GO:0003700">
    <property type="term" value="F:DNA-binding transcription factor activity"/>
    <property type="evidence" value="ECO:0007669"/>
    <property type="project" value="TreeGrafter"/>
</dbReference>
<dbReference type="PANTHER" id="PTHR46797:SF1">
    <property type="entry name" value="METHYLPHOSPHONATE SYNTHASE"/>
    <property type="match status" value="1"/>
</dbReference>
<dbReference type="CDD" id="cd00093">
    <property type="entry name" value="HTH_XRE"/>
    <property type="match status" value="1"/>
</dbReference>
<evidence type="ECO:0000313" key="3">
    <source>
        <dbReference type="EMBL" id="QXT38164.1"/>
    </source>
</evidence>
<dbReference type="KEGG" id="gce:KYE46_09370"/>
<dbReference type="SMART" id="SM00530">
    <property type="entry name" value="HTH_XRE"/>
    <property type="match status" value="1"/>
</dbReference>
<protein>
    <submittedName>
        <fullName evidence="3">XRE family transcriptional regulator</fullName>
    </submittedName>
</protein>
<dbReference type="Pfam" id="PF01381">
    <property type="entry name" value="HTH_3"/>
    <property type="match status" value="1"/>
</dbReference>
<organism evidence="3 4">
    <name type="scientific">Gymnodinialimonas ceratoperidinii</name>
    <dbReference type="NCBI Taxonomy" id="2856823"/>
    <lineage>
        <taxon>Bacteria</taxon>
        <taxon>Pseudomonadati</taxon>
        <taxon>Pseudomonadota</taxon>
        <taxon>Alphaproteobacteria</taxon>
        <taxon>Rhodobacterales</taxon>
        <taxon>Paracoccaceae</taxon>
        <taxon>Gymnodinialimonas</taxon>
    </lineage>
</organism>
<feature type="domain" description="HTH cro/C1-type" evidence="2">
    <location>
        <begin position="15"/>
        <end position="69"/>
    </location>
</feature>
<reference evidence="3 4" key="1">
    <citation type="submission" date="2021-07" db="EMBL/GenBank/DDBJ databases">
        <title>A novel Jannaschia species isolated from marine dinoflagellate Ceratoperidinium margalefii.</title>
        <authorList>
            <person name="Jiang Y."/>
            <person name="Li Z."/>
        </authorList>
    </citation>
    <scope>NUCLEOTIDE SEQUENCE [LARGE SCALE GENOMIC DNA]</scope>
    <source>
        <strain evidence="3 4">J12C1-MA-4</strain>
    </source>
</reference>
<keyword evidence="4" id="KW-1185">Reference proteome</keyword>
<dbReference type="InterPro" id="IPR001387">
    <property type="entry name" value="Cro/C1-type_HTH"/>
</dbReference>
<dbReference type="PROSITE" id="PS50943">
    <property type="entry name" value="HTH_CROC1"/>
    <property type="match status" value="1"/>
</dbReference>
<dbReference type="GO" id="GO:0003677">
    <property type="term" value="F:DNA binding"/>
    <property type="evidence" value="ECO:0007669"/>
    <property type="project" value="UniProtKB-KW"/>
</dbReference>